<comment type="caution">
    <text evidence="2">The sequence shown here is derived from an EMBL/GenBank/DDBJ whole genome shotgun (WGS) entry which is preliminary data.</text>
</comment>
<feature type="region of interest" description="Disordered" evidence="1">
    <location>
        <begin position="20"/>
        <end position="109"/>
    </location>
</feature>
<feature type="compositionally biased region" description="Acidic residues" evidence="1">
    <location>
        <begin position="48"/>
        <end position="60"/>
    </location>
</feature>
<accession>A0ABR1AYU8</accession>
<evidence type="ECO:0000313" key="2">
    <source>
        <dbReference type="EMBL" id="KAK6631484.1"/>
    </source>
</evidence>
<name>A0ABR1AYU8_POLSC</name>
<keyword evidence="3" id="KW-1185">Reference proteome</keyword>
<reference evidence="2 3" key="1">
    <citation type="submission" date="2023-09" db="EMBL/GenBank/DDBJ databases">
        <title>Genomes of two closely related lineages of the louse Polyplax serrata with different host specificities.</title>
        <authorList>
            <person name="Martinu J."/>
            <person name="Tarabai H."/>
            <person name="Stefka J."/>
            <person name="Hypsa V."/>
        </authorList>
    </citation>
    <scope>NUCLEOTIDE SEQUENCE [LARGE SCALE GENOMIC DNA]</scope>
    <source>
        <strain evidence="2">98ZLc_SE</strain>
    </source>
</reference>
<gene>
    <name evidence="2" type="ORF">RUM44_006011</name>
</gene>
<evidence type="ECO:0000313" key="3">
    <source>
        <dbReference type="Proteomes" id="UP001359485"/>
    </source>
</evidence>
<evidence type="ECO:0000256" key="1">
    <source>
        <dbReference type="SAM" id="MobiDB-lite"/>
    </source>
</evidence>
<dbReference type="EMBL" id="JAWJWF010000006">
    <property type="protein sequence ID" value="KAK6631484.1"/>
    <property type="molecule type" value="Genomic_DNA"/>
</dbReference>
<protein>
    <submittedName>
        <fullName evidence="2">Uncharacterized protein</fullName>
    </submittedName>
</protein>
<dbReference type="Proteomes" id="UP001359485">
    <property type="component" value="Unassembled WGS sequence"/>
</dbReference>
<organism evidence="2 3">
    <name type="scientific">Polyplax serrata</name>
    <name type="common">Common mouse louse</name>
    <dbReference type="NCBI Taxonomy" id="468196"/>
    <lineage>
        <taxon>Eukaryota</taxon>
        <taxon>Metazoa</taxon>
        <taxon>Ecdysozoa</taxon>
        <taxon>Arthropoda</taxon>
        <taxon>Hexapoda</taxon>
        <taxon>Insecta</taxon>
        <taxon>Pterygota</taxon>
        <taxon>Neoptera</taxon>
        <taxon>Paraneoptera</taxon>
        <taxon>Psocodea</taxon>
        <taxon>Troctomorpha</taxon>
        <taxon>Phthiraptera</taxon>
        <taxon>Anoplura</taxon>
        <taxon>Polyplacidae</taxon>
        <taxon>Polyplax</taxon>
    </lineage>
</organism>
<proteinExistence type="predicted"/>
<feature type="compositionally biased region" description="Basic and acidic residues" evidence="1">
    <location>
        <begin position="26"/>
        <end position="47"/>
    </location>
</feature>
<sequence>MSSCLILTTVGYKEGRSCSKGLKIHHQSEKGAARRENKLSNLWRKESEEEEEEEDEEEDPRDTVDKRGQPGGSSTPGCSKNEIFKRIQNGLVGDSTGRPKMANKGPKEK</sequence>